<evidence type="ECO:0000256" key="1">
    <source>
        <dbReference type="SAM" id="Coils"/>
    </source>
</evidence>
<dbReference type="Proteomes" id="UP000053405">
    <property type="component" value="Unassembled WGS sequence"/>
</dbReference>
<dbReference type="AlphaFoldDB" id="L7LCR2"/>
<feature type="coiled-coil region" evidence="1">
    <location>
        <begin position="55"/>
        <end position="97"/>
    </location>
</feature>
<keyword evidence="2" id="KW-0812">Transmembrane</keyword>
<keyword evidence="2" id="KW-0472">Membrane</keyword>
<evidence type="ECO:0000256" key="2">
    <source>
        <dbReference type="SAM" id="Phobius"/>
    </source>
</evidence>
<comment type="caution">
    <text evidence="3">The sequence shown here is derived from an EMBL/GenBank/DDBJ whole genome shotgun (WGS) entry which is preliminary data.</text>
</comment>
<protein>
    <submittedName>
        <fullName evidence="3">Uncharacterized protein</fullName>
    </submittedName>
</protein>
<dbReference type="STRING" id="1121927.GOHSU_41_00450"/>
<evidence type="ECO:0000313" key="3">
    <source>
        <dbReference type="EMBL" id="GAC58506.1"/>
    </source>
</evidence>
<gene>
    <name evidence="3" type="ORF">GOHSU_41_00450</name>
</gene>
<sequence length="251" mass="27667">MIAIGLPAGAFLAVTVVGFVNRWGSSAWGAYGTWFTGVATFAAVIVALVQTRVARREADEARQAAAAERDRAEAQFRQELKAADERLARELDSARRIEQIKTIPPIWDVIGELNLLYPGLVAALKEAPGLPRTQESAAELMRVFGPWMNCSHRVEMAFSQAMMMVSEPLVLEAISELYEDTRTLHSLMISAANEAVAAQIDPDLTEFDKLMASIRSRRKSITALVREHLAVVGPLDYEKFGKSDPLAPKER</sequence>
<dbReference type="RefSeq" id="WP_005942772.1">
    <property type="nucleotide sequence ID" value="NZ_ATVK01000021.1"/>
</dbReference>
<reference evidence="3 4" key="1">
    <citation type="submission" date="2012-12" db="EMBL/GenBank/DDBJ databases">
        <title>Whole genome shotgun sequence of Gordonia hirsuta NBRC 16056.</title>
        <authorList>
            <person name="Isaki-Nakamura S."/>
            <person name="Hosoyama A."/>
            <person name="Tsuchikane K."/>
            <person name="Katsumata H."/>
            <person name="Baba S."/>
            <person name="Yamazaki S."/>
            <person name="Fujita N."/>
        </authorList>
    </citation>
    <scope>NUCLEOTIDE SEQUENCE [LARGE SCALE GENOMIC DNA]</scope>
    <source>
        <strain evidence="3 4">NBRC 16056</strain>
    </source>
</reference>
<dbReference type="OrthoDB" id="4732355at2"/>
<dbReference type="EMBL" id="BANT01000041">
    <property type="protein sequence ID" value="GAC58506.1"/>
    <property type="molecule type" value="Genomic_DNA"/>
</dbReference>
<evidence type="ECO:0000313" key="4">
    <source>
        <dbReference type="Proteomes" id="UP000053405"/>
    </source>
</evidence>
<feature type="transmembrane region" description="Helical" evidence="2">
    <location>
        <begin position="28"/>
        <end position="49"/>
    </location>
</feature>
<keyword evidence="2" id="KW-1133">Transmembrane helix</keyword>
<name>L7LCR2_9ACTN</name>
<proteinExistence type="predicted"/>
<accession>L7LCR2</accession>
<keyword evidence="1" id="KW-0175">Coiled coil</keyword>
<organism evidence="3 4">
    <name type="scientific">Gordonia hirsuta DSM 44140 = NBRC 16056</name>
    <dbReference type="NCBI Taxonomy" id="1121927"/>
    <lineage>
        <taxon>Bacteria</taxon>
        <taxon>Bacillati</taxon>
        <taxon>Actinomycetota</taxon>
        <taxon>Actinomycetes</taxon>
        <taxon>Mycobacteriales</taxon>
        <taxon>Gordoniaceae</taxon>
        <taxon>Gordonia</taxon>
    </lineage>
</organism>
<keyword evidence="4" id="KW-1185">Reference proteome</keyword>